<evidence type="ECO:0000313" key="2">
    <source>
        <dbReference type="EMBL" id="MEI2683528.1"/>
    </source>
</evidence>
<reference evidence="2 3" key="1">
    <citation type="submission" date="2024-02" db="EMBL/GenBank/DDBJ databases">
        <title>First report Erwinia aphidicola in onion in Chile.</title>
        <authorList>
            <person name="Valenzuela M."/>
            <person name="Pena M."/>
            <person name="Dutta B."/>
        </authorList>
    </citation>
    <scope>NUCLEOTIDE SEQUENCE [LARGE SCALE GENOMIC DNA]</scope>
    <source>
        <strain evidence="2 3">QCJ3A</strain>
    </source>
</reference>
<gene>
    <name evidence="2" type="ORF">V8N49_17920</name>
</gene>
<proteinExistence type="predicted"/>
<name>A0ABU8DKS9_ERWAP</name>
<sequence length="52" mass="5742">MDNDDKKTPAELPGSAESGDEKVPGALDHWVLTPAQRTFIESLLEDDDRTDD</sequence>
<evidence type="ECO:0000256" key="1">
    <source>
        <dbReference type="SAM" id="MobiDB-lite"/>
    </source>
</evidence>
<accession>A0ABU8DKS9</accession>
<dbReference type="RefSeq" id="WP_166643173.1">
    <property type="nucleotide sequence ID" value="NZ_CP188307.1"/>
</dbReference>
<protein>
    <submittedName>
        <fullName evidence="2">Uncharacterized protein</fullName>
    </submittedName>
</protein>
<dbReference type="GeneID" id="89472838"/>
<organism evidence="2 3">
    <name type="scientific">Erwinia aphidicola</name>
    <dbReference type="NCBI Taxonomy" id="68334"/>
    <lineage>
        <taxon>Bacteria</taxon>
        <taxon>Pseudomonadati</taxon>
        <taxon>Pseudomonadota</taxon>
        <taxon>Gammaproteobacteria</taxon>
        <taxon>Enterobacterales</taxon>
        <taxon>Erwiniaceae</taxon>
        <taxon>Erwinia</taxon>
    </lineage>
</organism>
<keyword evidence="3" id="KW-1185">Reference proteome</keyword>
<evidence type="ECO:0000313" key="3">
    <source>
        <dbReference type="Proteomes" id="UP001306592"/>
    </source>
</evidence>
<comment type="caution">
    <text evidence="2">The sequence shown here is derived from an EMBL/GenBank/DDBJ whole genome shotgun (WGS) entry which is preliminary data.</text>
</comment>
<dbReference type="Proteomes" id="UP001306592">
    <property type="component" value="Unassembled WGS sequence"/>
</dbReference>
<feature type="region of interest" description="Disordered" evidence="1">
    <location>
        <begin position="1"/>
        <end position="28"/>
    </location>
</feature>
<dbReference type="EMBL" id="JBANEI010000014">
    <property type="protein sequence ID" value="MEI2683528.1"/>
    <property type="molecule type" value="Genomic_DNA"/>
</dbReference>